<name>A0A5C3KKA0_COPMA</name>
<protein>
    <submittedName>
        <fullName evidence="1">Uncharacterized protein</fullName>
    </submittedName>
</protein>
<evidence type="ECO:0000313" key="2">
    <source>
        <dbReference type="Proteomes" id="UP000307440"/>
    </source>
</evidence>
<dbReference type="AlphaFoldDB" id="A0A5C3KKA0"/>
<dbReference type="Proteomes" id="UP000307440">
    <property type="component" value="Unassembled WGS sequence"/>
</dbReference>
<dbReference type="EMBL" id="ML210294">
    <property type="protein sequence ID" value="TFK20604.1"/>
    <property type="molecule type" value="Genomic_DNA"/>
</dbReference>
<organism evidence="1 2">
    <name type="scientific">Coprinopsis marcescibilis</name>
    <name type="common">Agaric fungus</name>
    <name type="synonym">Psathyrella marcescibilis</name>
    <dbReference type="NCBI Taxonomy" id="230819"/>
    <lineage>
        <taxon>Eukaryota</taxon>
        <taxon>Fungi</taxon>
        <taxon>Dikarya</taxon>
        <taxon>Basidiomycota</taxon>
        <taxon>Agaricomycotina</taxon>
        <taxon>Agaricomycetes</taxon>
        <taxon>Agaricomycetidae</taxon>
        <taxon>Agaricales</taxon>
        <taxon>Agaricineae</taxon>
        <taxon>Psathyrellaceae</taxon>
        <taxon>Coprinopsis</taxon>
    </lineage>
</organism>
<gene>
    <name evidence="1" type="ORF">FA15DRAFT_117151</name>
</gene>
<reference evidence="1 2" key="1">
    <citation type="journal article" date="2019" name="Nat. Ecol. Evol.">
        <title>Megaphylogeny resolves global patterns of mushroom evolution.</title>
        <authorList>
            <person name="Varga T."/>
            <person name="Krizsan K."/>
            <person name="Foldi C."/>
            <person name="Dima B."/>
            <person name="Sanchez-Garcia M."/>
            <person name="Sanchez-Ramirez S."/>
            <person name="Szollosi G.J."/>
            <person name="Szarkandi J.G."/>
            <person name="Papp V."/>
            <person name="Albert L."/>
            <person name="Andreopoulos W."/>
            <person name="Angelini C."/>
            <person name="Antonin V."/>
            <person name="Barry K.W."/>
            <person name="Bougher N.L."/>
            <person name="Buchanan P."/>
            <person name="Buyck B."/>
            <person name="Bense V."/>
            <person name="Catcheside P."/>
            <person name="Chovatia M."/>
            <person name="Cooper J."/>
            <person name="Damon W."/>
            <person name="Desjardin D."/>
            <person name="Finy P."/>
            <person name="Geml J."/>
            <person name="Haridas S."/>
            <person name="Hughes K."/>
            <person name="Justo A."/>
            <person name="Karasinski D."/>
            <person name="Kautmanova I."/>
            <person name="Kiss B."/>
            <person name="Kocsube S."/>
            <person name="Kotiranta H."/>
            <person name="LaButti K.M."/>
            <person name="Lechner B.E."/>
            <person name="Liimatainen K."/>
            <person name="Lipzen A."/>
            <person name="Lukacs Z."/>
            <person name="Mihaltcheva S."/>
            <person name="Morgado L.N."/>
            <person name="Niskanen T."/>
            <person name="Noordeloos M.E."/>
            <person name="Ohm R.A."/>
            <person name="Ortiz-Santana B."/>
            <person name="Ovrebo C."/>
            <person name="Racz N."/>
            <person name="Riley R."/>
            <person name="Savchenko A."/>
            <person name="Shiryaev A."/>
            <person name="Soop K."/>
            <person name="Spirin V."/>
            <person name="Szebenyi C."/>
            <person name="Tomsovsky M."/>
            <person name="Tulloss R.E."/>
            <person name="Uehling J."/>
            <person name="Grigoriev I.V."/>
            <person name="Vagvolgyi C."/>
            <person name="Papp T."/>
            <person name="Martin F.M."/>
            <person name="Miettinen O."/>
            <person name="Hibbett D.S."/>
            <person name="Nagy L.G."/>
        </authorList>
    </citation>
    <scope>NUCLEOTIDE SEQUENCE [LARGE SCALE GENOMIC DNA]</scope>
    <source>
        <strain evidence="1 2">CBS 121175</strain>
    </source>
</reference>
<sequence>MVPCPFSPSSSLAYAPCSSLAASPSSCPFSALHDCRPSRMNWMQSGPVSCVRSCPCPCPWSATVTEPFDETAKVTAIASTSAFVVSCLHHLDLACVSGRGRGSCLGNVNASEKTAYGDLLRDP</sequence>
<proteinExistence type="predicted"/>
<accession>A0A5C3KKA0</accession>
<keyword evidence="2" id="KW-1185">Reference proteome</keyword>
<evidence type="ECO:0000313" key="1">
    <source>
        <dbReference type="EMBL" id="TFK20604.1"/>
    </source>
</evidence>